<sequence>MSPPTGTPPEGPAKRTRASSLGTPLLSSPKPSVTPPPPSASHQGGEGGSSLTLPLFYGRSVHALLLYAR</sequence>
<evidence type="ECO:0000313" key="2">
    <source>
        <dbReference type="EMBL" id="KAL0361255.1"/>
    </source>
</evidence>
<gene>
    <name evidence="2" type="ORF">Sradi_3810000</name>
</gene>
<proteinExistence type="predicted"/>
<evidence type="ECO:0000256" key="1">
    <source>
        <dbReference type="SAM" id="MobiDB-lite"/>
    </source>
</evidence>
<feature type="region of interest" description="Disordered" evidence="1">
    <location>
        <begin position="1"/>
        <end position="53"/>
    </location>
</feature>
<reference evidence="2" key="2">
    <citation type="journal article" date="2024" name="Plant">
        <title>Genomic evolution and insights into agronomic trait innovations of Sesamum species.</title>
        <authorList>
            <person name="Miao H."/>
            <person name="Wang L."/>
            <person name="Qu L."/>
            <person name="Liu H."/>
            <person name="Sun Y."/>
            <person name="Le M."/>
            <person name="Wang Q."/>
            <person name="Wei S."/>
            <person name="Zheng Y."/>
            <person name="Lin W."/>
            <person name="Duan Y."/>
            <person name="Cao H."/>
            <person name="Xiong S."/>
            <person name="Wang X."/>
            <person name="Wei L."/>
            <person name="Li C."/>
            <person name="Ma Q."/>
            <person name="Ju M."/>
            <person name="Zhao R."/>
            <person name="Li G."/>
            <person name="Mu C."/>
            <person name="Tian Q."/>
            <person name="Mei H."/>
            <person name="Zhang T."/>
            <person name="Gao T."/>
            <person name="Zhang H."/>
        </authorList>
    </citation>
    <scope>NUCLEOTIDE SEQUENCE</scope>
    <source>
        <strain evidence="2">G02</strain>
    </source>
</reference>
<protein>
    <submittedName>
        <fullName evidence="2">Uncharacterized protein</fullName>
    </submittedName>
</protein>
<comment type="caution">
    <text evidence="2">The sequence shown here is derived from an EMBL/GenBank/DDBJ whole genome shotgun (WGS) entry which is preliminary data.</text>
</comment>
<accession>A0AAW2Q0M8</accession>
<dbReference type="EMBL" id="JACGWJ010000016">
    <property type="protein sequence ID" value="KAL0361255.1"/>
    <property type="molecule type" value="Genomic_DNA"/>
</dbReference>
<name>A0AAW2Q0M8_SESRA</name>
<dbReference type="AlphaFoldDB" id="A0AAW2Q0M8"/>
<feature type="compositionally biased region" description="Pro residues" evidence="1">
    <location>
        <begin position="1"/>
        <end position="11"/>
    </location>
</feature>
<reference evidence="2" key="1">
    <citation type="submission" date="2020-06" db="EMBL/GenBank/DDBJ databases">
        <authorList>
            <person name="Li T."/>
            <person name="Hu X."/>
            <person name="Zhang T."/>
            <person name="Song X."/>
            <person name="Zhang H."/>
            <person name="Dai N."/>
            <person name="Sheng W."/>
            <person name="Hou X."/>
            <person name="Wei L."/>
        </authorList>
    </citation>
    <scope>NUCLEOTIDE SEQUENCE</scope>
    <source>
        <strain evidence="2">G02</strain>
        <tissue evidence="2">Leaf</tissue>
    </source>
</reference>
<organism evidence="2">
    <name type="scientific">Sesamum radiatum</name>
    <name type="common">Black benniseed</name>
    <dbReference type="NCBI Taxonomy" id="300843"/>
    <lineage>
        <taxon>Eukaryota</taxon>
        <taxon>Viridiplantae</taxon>
        <taxon>Streptophyta</taxon>
        <taxon>Embryophyta</taxon>
        <taxon>Tracheophyta</taxon>
        <taxon>Spermatophyta</taxon>
        <taxon>Magnoliopsida</taxon>
        <taxon>eudicotyledons</taxon>
        <taxon>Gunneridae</taxon>
        <taxon>Pentapetalae</taxon>
        <taxon>asterids</taxon>
        <taxon>lamiids</taxon>
        <taxon>Lamiales</taxon>
        <taxon>Pedaliaceae</taxon>
        <taxon>Sesamum</taxon>
    </lineage>
</organism>